<name>A0ABT2Y6M9_9MOLU</name>
<dbReference type="Gene3D" id="3.40.50.300">
    <property type="entry name" value="P-loop containing nucleotide triphosphate hydrolases"/>
    <property type="match status" value="1"/>
</dbReference>
<dbReference type="SUPFAM" id="SSF52540">
    <property type="entry name" value="P-loop containing nucleoside triphosphate hydrolases"/>
    <property type="match status" value="1"/>
</dbReference>
<dbReference type="InterPro" id="IPR039421">
    <property type="entry name" value="Type_1_exporter"/>
</dbReference>
<keyword evidence="13" id="KW-1185">Reference proteome</keyword>
<dbReference type="CDD" id="cd03254">
    <property type="entry name" value="ABCC_Glucan_exporter_like"/>
    <property type="match status" value="1"/>
</dbReference>
<dbReference type="InterPro" id="IPR003439">
    <property type="entry name" value="ABC_transporter-like_ATP-bd"/>
</dbReference>
<dbReference type="Gene3D" id="1.20.1560.10">
    <property type="entry name" value="ABC transporter type 1, transmembrane domain"/>
    <property type="match status" value="1"/>
</dbReference>
<accession>A0ABT2Y6M9</accession>
<feature type="region of interest" description="Disordered" evidence="8">
    <location>
        <begin position="1"/>
        <end position="21"/>
    </location>
</feature>
<dbReference type="PANTHER" id="PTHR43394">
    <property type="entry name" value="ATP-DEPENDENT PERMEASE MDL1, MITOCHONDRIAL"/>
    <property type="match status" value="1"/>
</dbReference>
<proteinExistence type="inferred from homology"/>
<keyword evidence="4" id="KW-0547">Nucleotide-binding</keyword>
<dbReference type="Pfam" id="PF00664">
    <property type="entry name" value="ABC_membrane"/>
    <property type="match status" value="1"/>
</dbReference>
<comment type="subcellular location">
    <subcellularLocation>
        <location evidence="1">Cell membrane</location>
        <topology evidence="1">Multi-pass membrane protein</topology>
    </subcellularLocation>
</comment>
<dbReference type="InterPro" id="IPR036640">
    <property type="entry name" value="ABC1_TM_sf"/>
</dbReference>
<dbReference type="InterPro" id="IPR003593">
    <property type="entry name" value="AAA+_ATPase"/>
</dbReference>
<dbReference type="Pfam" id="PF00005">
    <property type="entry name" value="ABC_tran"/>
    <property type="match status" value="1"/>
</dbReference>
<evidence type="ECO:0000256" key="7">
    <source>
        <dbReference type="ARBA" id="ARBA00023136"/>
    </source>
</evidence>
<dbReference type="SUPFAM" id="SSF90123">
    <property type="entry name" value="ABC transporter transmembrane region"/>
    <property type="match status" value="1"/>
</dbReference>
<dbReference type="PROSITE" id="PS00211">
    <property type="entry name" value="ABC_TRANSPORTER_1"/>
    <property type="match status" value="1"/>
</dbReference>
<evidence type="ECO:0000259" key="11">
    <source>
        <dbReference type="PROSITE" id="PS50929"/>
    </source>
</evidence>
<comment type="caution">
    <text evidence="12">The sequence shown here is derived from an EMBL/GenBank/DDBJ whole genome shotgun (WGS) entry which is preliminary data.</text>
</comment>
<keyword evidence="3 9" id="KW-0812">Transmembrane</keyword>
<keyword evidence="6 9" id="KW-1133">Transmembrane helix</keyword>
<dbReference type="PROSITE" id="PS50929">
    <property type="entry name" value="ABC_TM1F"/>
    <property type="match status" value="1"/>
</dbReference>
<evidence type="ECO:0000256" key="8">
    <source>
        <dbReference type="SAM" id="MobiDB-lite"/>
    </source>
</evidence>
<keyword evidence="7 9" id="KW-0472">Membrane</keyword>
<dbReference type="InterPro" id="IPR017871">
    <property type="entry name" value="ABC_transporter-like_CS"/>
</dbReference>
<feature type="domain" description="ABC transmembrane type-1" evidence="11">
    <location>
        <begin position="52"/>
        <end position="346"/>
    </location>
</feature>
<evidence type="ECO:0000256" key="9">
    <source>
        <dbReference type="SAM" id="Phobius"/>
    </source>
</evidence>
<reference evidence="12" key="1">
    <citation type="submission" date="2022-09" db="EMBL/GenBank/DDBJ databases">
        <title>Novel Mycoplasma species identified in domestic and wild animals.</title>
        <authorList>
            <person name="Volokhov D.V."/>
            <person name="Furtak V.A."/>
            <person name="Zagorodnyaya T.A."/>
        </authorList>
    </citation>
    <scope>NUCLEOTIDE SEQUENCE</scope>
    <source>
        <strain evidence="12">Oakley</strain>
    </source>
</reference>
<feature type="transmembrane region" description="Helical" evidence="9">
    <location>
        <begin position="178"/>
        <end position="197"/>
    </location>
</feature>
<evidence type="ECO:0000256" key="6">
    <source>
        <dbReference type="ARBA" id="ARBA00022989"/>
    </source>
</evidence>
<organism evidence="12 13">
    <name type="scientific">Paracholeplasma manati</name>
    <dbReference type="NCBI Taxonomy" id="591373"/>
    <lineage>
        <taxon>Bacteria</taxon>
        <taxon>Bacillati</taxon>
        <taxon>Mycoplasmatota</taxon>
        <taxon>Mollicutes</taxon>
        <taxon>Acholeplasmatales</taxon>
        <taxon>Acholeplasmataceae</taxon>
        <taxon>Paracholeplasma</taxon>
    </lineage>
</organism>
<evidence type="ECO:0000259" key="10">
    <source>
        <dbReference type="PROSITE" id="PS50893"/>
    </source>
</evidence>
<dbReference type="EMBL" id="JAOVQM010000004">
    <property type="protein sequence ID" value="MCV2232401.1"/>
    <property type="molecule type" value="Genomic_DNA"/>
</dbReference>
<feature type="transmembrane region" description="Helical" evidence="9">
    <location>
        <begin position="103"/>
        <end position="125"/>
    </location>
</feature>
<feature type="transmembrane region" description="Helical" evidence="9">
    <location>
        <begin position="286"/>
        <end position="311"/>
    </location>
</feature>
<gene>
    <name evidence="12" type="ORF">N7548_06140</name>
</gene>
<comment type="similarity">
    <text evidence="2">Belongs to the ABC transporter superfamily.</text>
</comment>
<dbReference type="SMART" id="SM00382">
    <property type="entry name" value="AAA"/>
    <property type="match status" value="1"/>
</dbReference>
<sequence>MQASNNRKPAPGMGGGHGPGGMGRFMGQKPKNFKQAMKKLIVHLKPFYRPILISLILAAASTVFNIFGPRLIGDMINAVSDGVSMGGPGSFIVDIDFELVNRLGFILIGLYVTSYVFNIAQSFLLTKVTQRLNQSLRNDVSTKINRMPLAYFDSRSYGDVLSVVTNDIDTISNSLNQAVTAMITAITSMIGILIMMLTISWQLTLVTLALLPLSILAIKIIMGNARKYFRAQQSTLGKLNGHIEEIYSGHQLIKVFNAKQNVESEFNTNNEGLESSAYKSQFLSGLMMPVMGFIGNLSYISVAVFGGYLAATRQLQVGYILSMIQYNRRFTNPMDQIAQSLTQLQSAAAAAERVFDFLDEKEMANEAALADSVVNKAGNIEFKHVKFGYTPDRVIIKDFNLSAKSGQKIAIVGPTGAGKTTLVNLLMKFYEINEGDIIIDGQSIHSLRREAVHQQFGMVLQDAWLFTGTIYDNLRYGNPKATREEVKQAAIMANIDHFIESLPGGYDYVMTEESGISSGQKQLLTIARAMVTNAPMLILDEATSSVDTRTEMLIQQAMDNLMSTRTSFVIAHRLSTIKNADIILVMNEGDIIESGSHDVLMAKEGFYAKLYQSQFDRKNQYATE</sequence>
<dbReference type="GO" id="GO:0005524">
    <property type="term" value="F:ATP binding"/>
    <property type="evidence" value="ECO:0007669"/>
    <property type="project" value="UniProtKB-KW"/>
</dbReference>
<feature type="compositionally biased region" description="Gly residues" evidence="8">
    <location>
        <begin position="12"/>
        <end position="21"/>
    </location>
</feature>
<dbReference type="RefSeq" id="WP_263608588.1">
    <property type="nucleotide sequence ID" value="NZ_JAOVQM010000004.1"/>
</dbReference>
<dbReference type="CDD" id="cd18547">
    <property type="entry name" value="ABC_6TM_Tm288_like"/>
    <property type="match status" value="1"/>
</dbReference>
<evidence type="ECO:0000256" key="1">
    <source>
        <dbReference type="ARBA" id="ARBA00004651"/>
    </source>
</evidence>
<dbReference type="PANTHER" id="PTHR43394:SF1">
    <property type="entry name" value="ATP-BINDING CASSETTE SUB-FAMILY B MEMBER 10, MITOCHONDRIAL"/>
    <property type="match status" value="1"/>
</dbReference>
<dbReference type="PROSITE" id="PS50893">
    <property type="entry name" value="ABC_TRANSPORTER_2"/>
    <property type="match status" value="1"/>
</dbReference>
<evidence type="ECO:0000313" key="13">
    <source>
        <dbReference type="Proteomes" id="UP001177160"/>
    </source>
</evidence>
<feature type="transmembrane region" description="Helical" evidence="9">
    <location>
        <begin position="47"/>
        <end position="67"/>
    </location>
</feature>
<protein>
    <submittedName>
        <fullName evidence="12">ABC transporter ATP-binding protein/permease</fullName>
    </submittedName>
</protein>
<evidence type="ECO:0000256" key="4">
    <source>
        <dbReference type="ARBA" id="ARBA00022741"/>
    </source>
</evidence>
<evidence type="ECO:0000256" key="3">
    <source>
        <dbReference type="ARBA" id="ARBA00022692"/>
    </source>
</evidence>
<keyword evidence="5 12" id="KW-0067">ATP-binding</keyword>
<evidence type="ECO:0000256" key="5">
    <source>
        <dbReference type="ARBA" id="ARBA00022840"/>
    </source>
</evidence>
<dbReference type="InterPro" id="IPR027417">
    <property type="entry name" value="P-loop_NTPase"/>
</dbReference>
<feature type="domain" description="ABC transporter" evidence="10">
    <location>
        <begin position="380"/>
        <end position="613"/>
    </location>
</feature>
<evidence type="ECO:0000313" key="12">
    <source>
        <dbReference type="EMBL" id="MCV2232401.1"/>
    </source>
</evidence>
<dbReference type="InterPro" id="IPR011527">
    <property type="entry name" value="ABC1_TM_dom"/>
</dbReference>
<evidence type="ECO:0000256" key="2">
    <source>
        <dbReference type="ARBA" id="ARBA00005417"/>
    </source>
</evidence>
<feature type="transmembrane region" description="Helical" evidence="9">
    <location>
        <begin position="203"/>
        <end position="222"/>
    </location>
</feature>
<dbReference type="Proteomes" id="UP001177160">
    <property type="component" value="Unassembled WGS sequence"/>
</dbReference>